<organism evidence="2 3">
    <name type="scientific">Coprinellus micaceus</name>
    <name type="common">Glistening ink-cap mushroom</name>
    <name type="synonym">Coprinus micaceus</name>
    <dbReference type="NCBI Taxonomy" id="71717"/>
    <lineage>
        <taxon>Eukaryota</taxon>
        <taxon>Fungi</taxon>
        <taxon>Dikarya</taxon>
        <taxon>Basidiomycota</taxon>
        <taxon>Agaricomycotina</taxon>
        <taxon>Agaricomycetes</taxon>
        <taxon>Agaricomycetidae</taxon>
        <taxon>Agaricales</taxon>
        <taxon>Agaricineae</taxon>
        <taxon>Psathyrellaceae</taxon>
        <taxon>Coprinellus</taxon>
    </lineage>
</organism>
<feature type="region of interest" description="Disordered" evidence="1">
    <location>
        <begin position="21"/>
        <end position="42"/>
    </location>
</feature>
<keyword evidence="3" id="KW-1185">Reference proteome</keyword>
<comment type="caution">
    <text evidence="2">The sequence shown here is derived from an EMBL/GenBank/DDBJ whole genome shotgun (WGS) entry which is preliminary data.</text>
</comment>
<evidence type="ECO:0000256" key="1">
    <source>
        <dbReference type="SAM" id="MobiDB-lite"/>
    </source>
</evidence>
<feature type="region of interest" description="Disordered" evidence="1">
    <location>
        <begin position="489"/>
        <end position="516"/>
    </location>
</feature>
<feature type="region of interest" description="Disordered" evidence="1">
    <location>
        <begin position="309"/>
        <end position="407"/>
    </location>
</feature>
<feature type="compositionally biased region" description="Polar residues" evidence="1">
    <location>
        <begin position="310"/>
        <end position="329"/>
    </location>
</feature>
<feature type="compositionally biased region" description="Polar residues" evidence="1">
    <location>
        <begin position="792"/>
        <end position="808"/>
    </location>
</feature>
<dbReference type="OrthoDB" id="3237291at2759"/>
<feature type="region of interest" description="Disordered" evidence="1">
    <location>
        <begin position="58"/>
        <end position="292"/>
    </location>
</feature>
<evidence type="ECO:0000313" key="3">
    <source>
        <dbReference type="Proteomes" id="UP000298030"/>
    </source>
</evidence>
<feature type="region of interest" description="Disordered" evidence="1">
    <location>
        <begin position="607"/>
        <end position="858"/>
    </location>
</feature>
<gene>
    <name evidence="2" type="ORF">FA13DRAFT_7502</name>
</gene>
<dbReference type="AlphaFoldDB" id="A0A4Y7TZC8"/>
<feature type="compositionally biased region" description="Low complexity" evidence="1">
    <location>
        <begin position="679"/>
        <end position="697"/>
    </location>
</feature>
<feature type="compositionally biased region" description="Low complexity" evidence="1">
    <location>
        <begin position="834"/>
        <end position="858"/>
    </location>
</feature>
<feature type="compositionally biased region" description="Polar residues" evidence="1">
    <location>
        <begin position="972"/>
        <end position="981"/>
    </location>
</feature>
<feature type="compositionally biased region" description="Low complexity" evidence="1">
    <location>
        <begin position="763"/>
        <end position="773"/>
    </location>
</feature>
<feature type="compositionally biased region" description="Low complexity" evidence="1">
    <location>
        <begin position="98"/>
        <end position="112"/>
    </location>
</feature>
<dbReference type="EMBL" id="QPFP01000001">
    <property type="protein sequence ID" value="TEB39526.1"/>
    <property type="molecule type" value="Genomic_DNA"/>
</dbReference>
<feature type="compositionally biased region" description="Polar residues" evidence="1">
    <location>
        <begin position="118"/>
        <end position="135"/>
    </location>
</feature>
<feature type="compositionally biased region" description="Low complexity" evidence="1">
    <location>
        <begin position="364"/>
        <end position="381"/>
    </location>
</feature>
<name>A0A4Y7TZC8_COPMI</name>
<evidence type="ECO:0000313" key="2">
    <source>
        <dbReference type="EMBL" id="TEB39526.1"/>
    </source>
</evidence>
<dbReference type="STRING" id="71717.A0A4Y7TZC8"/>
<sequence length="981" mass="103589">MSTTKPVIPVTNLKERIAALEQKNAAERSTSPSPAVGGAPAAGVGALKDRIAKFEKKGAVPAPRGRFGLGAPPPPEAQIRRNGELYGNRIPQPVRFASGGSQPPSRSGSSIGFYNGSPELNFSDMNNRRSFSLSVGANDDDGGEYSPITSPAFSSPPDSPDSTFPPEGSPTMSTTSEGSSGFKEPIRRAAPFAQVLENARKASEKTDALENMNDPLSPTPFVNSKRVVRQADVEVAEPTPVPQPSPAPAASTTPAQHPVTTTVTEEPDSILETPSGAKPAPITAPTIVVDSPAPSPAAIVEVAQPRAIATGNTIPPQQPVATPTSSIPVQASRPLPSAPSTEELGKSKSRNNKDLTLNLEEVEPSPTNPTEDENTTPTTANQLLSPAPNSSMSSVFSGSSYGSGGSSMISPRPFSMVDISLAERVTPATGRGNIVFVPPSTATMPRKADLVYFPPTPTDDAKVGETPEPSPQVAQTTSFKAVVHEKVKETPDPIPHPAALVPQTPTNRKTKAHADNKKWKRMTMMAPPTPMTGELASLIQNAVILETMVEKGELPWEAEAREERERERRAREDERLAAIAAERAKAAVDDAKRKAALEAALIKQRERERAREQAEKEEEEFKTNKLRHTFLIPLSQAQTEHQQTHRKEGSSSTINAKANRKTMMEKSSTEVPEVHHLPSKSPSIASSNKSRFSSFRRLGSVKSVIAGRPSDVSVSDLDSMDEFGAAGGHGKESSWPSLSPTGKKSGGRASSFAGKMFSRSRTKSSGSTLSSASMNEADKYTLPPLPDFIPQPSESQASKGPRKSTSMKSLRGLVRKNVPPPMNIPSLPPAGRDSVTVPTTVVSPSSAGSPSSILSSPGPLKSPDYIGFGTMFPPSDPNARPTSMMSVSSLTSVLPSPLFEEDIFSAFPAVPNHTNAAPQAANHISTYGLAPIANGPGMAAATPSFDSTLLSSAAHLKPKTARRGNGSAAVTPKSQTKALPQ</sequence>
<protein>
    <submittedName>
        <fullName evidence="2">Uncharacterized protein</fullName>
    </submittedName>
</protein>
<feature type="compositionally biased region" description="Basic and acidic residues" evidence="1">
    <location>
        <begin position="662"/>
        <end position="676"/>
    </location>
</feature>
<feature type="compositionally biased region" description="Basic and acidic residues" evidence="1">
    <location>
        <begin position="198"/>
        <end position="208"/>
    </location>
</feature>
<feature type="compositionally biased region" description="Polar residues" evidence="1">
    <location>
        <begin position="170"/>
        <end position="179"/>
    </location>
</feature>
<feature type="compositionally biased region" description="Low complexity" evidence="1">
    <location>
        <begin position="149"/>
        <end position="166"/>
    </location>
</feature>
<feature type="compositionally biased region" description="Low complexity" evidence="1">
    <location>
        <begin position="390"/>
        <end position="407"/>
    </location>
</feature>
<proteinExistence type="predicted"/>
<feature type="compositionally biased region" description="Basic and acidic residues" evidence="1">
    <location>
        <begin position="607"/>
        <end position="623"/>
    </location>
</feature>
<dbReference type="Proteomes" id="UP000298030">
    <property type="component" value="Unassembled WGS sequence"/>
</dbReference>
<accession>A0A4Y7TZC8</accession>
<feature type="compositionally biased region" description="Pro residues" evidence="1">
    <location>
        <begin position="818"/>
        <end position="828"/>
    </location>
</feature>
<feature type="region of interest" description="Disordered" evidence="1">
    <location>
        <begin position="955"/>
        <end position="981"/>
    </location>
</feature>
<reference evidence="2 3" key="1">
    <citation type="journal article" date="2019" name="Nat. Ecol. Evol.">
        <title>Megaphylogeny resolves global patterns of mushroom evolution.</title>
        <authorList>
            <person name="Varga T."/>
            <person name="Krizsan K."/>
            <person name="Foldi C."/>
            <person name="Dima B."/>
            <person name="Sanchez-Garcia M."/>
            <person name="Sanchez-Ramirez S."/>
            <person name="Szollosi G.J."/>
            <person name="Szarkandi J.G."/>
            <person name="Papp V."/>
            <person name="Albert L."/>
            <person name="Andreopoulos W."/>
            <person name="Angelini C."/>
            <person name="Antonin V."/>
            <person name="Barry K.W."/>
            <person name="Bougher N.L."/>
            <person name="Buchanan P."/>
            <person name="Buyck B."/>
            <person name="Bense V."/>
            <person name="Catcheside P."/>
            <person name="Chovatia M."/>
            <person name="Cooper J."/>
            <person name="Damon W."/>
            <person name="Desjardin D."/>
            <person name="Finy P."/>
            <person name="Geml J."/>
            <person name="Haridas S."/>
            <person name="Hughes K."/>
            <person name="Justo A."/>
            <person name="Karasinski D."/>
            <person name="Kautmanova I."/>
            <person name="Kiss B."/>
            <person name="Kocsube S."/>
            <person name="Kotiranta H."/>
            <person name="LaButti K.M."/>
            <person name="Lechner B.E."/>
            <person name="Liimatainen K."/>
            <person name="Lipzen A."/>
            <person name="Lukacs Z."/>
            <person name="Mihaltcheva S."/>
            <person name="Morgado L.N."/>
            <person name="Niskanen T."/>
            <person name="Noordeloos M.E."/>
            <person name="Ohm R.A."/>
            <person name="Ortiz-Santana B."/>
            <person name="Ovrebo C."/>
            <person name="Racz N."/>
            <person name="Riley R."/>
            <person name="Savchenko A."/>
            <person name="Shiryaev A."/>
            <person name="Soop K."/>
            <person name="Spirin V."/>
            <person name="Szebenyi C."/>
            <person name="Tomsovsky M."/>
            <person name="Tulloss R.E."/>
            <person name="Uehling J."/>
            <person name="Grigoriev I.V."/>
            <person name="Vagvolgyi C."/>
            <person name="Papp T."/>
            <person name="Martin F.M."/>
            <person name="Miettinen O."/>
            <person name="Hibbett D.S."/>
            <person name="Nagy L.G."/>
        </authorList>
    </citation>
    <scope>NUCLEOTIDE SEQUENCE [LARGE SCALE GENOMIC DNA]</scope>
    <source>
        <strain evidence="2 3">FP101781</strain>
    </source>
</reference>